<feature type="region of interest" description="Disordered" evidence="1">
    <location>
        <begin position="115"/>
        <end position="162"/>
    </location>
</feature>
<protein>
    <recommendedName>
        <fullName evidence="2">F-box domain-containing protein</fullName>
    </recommendedName>
</protein>
<evidence type="ECO:0000259" key="2">
    <source>
        <dbReference type="Pfam" id="PF12937"/>
    </source>
</evidence>
<dbReference type="Proteomes" id="UP000604825">
    <property type="component" value="Unassembled WGS sequence"/>
</dbReference>
<accession>A0A811RYV4</accession>
<sequence length="162" mass="17257">MVKTTTRVADLTDLDLQAILLHLTPANLLRAALACHRWRRAATRALPRVPPLLGYFFHPKGPSKPPPMPTSDKTHHPAVILPLDASSPRLSLGASPHLTSACQLLLHPGRPPRLSLFDASTPPSSLLAPQVAPAGHPRPRLPPRPGVAPPRPAPAATARRAA</sequence>
<evidence type="ECO:0000313" key="3">
    <source>
        <dbReference type="EMBL" id="CAD6333958.1"/>
    </source>
</evidence>
<gene>
    <name evidence="3" type="ORF">NCGR_LOCUS58056</name>
</gene>
<evidence type="ECO:0000256" key="1">
    <source>
        <dbReference type="SAM" id="MobiDB-lite"/>
    </source>
</evidence>
<dbReference type="EMBL" id="CAJGYO010000017">
    <property type="protein sequence ID" value="CAD6333958.1"/>
    <property type="molecule type" value="Genomic_DNA"/>
</dbReference>
<feature type="compositionally biased region" description="Pro residues" evidence="1">
    <location>
        <begin position="140"/>
        <end position="153"/>
    </location>
</feature>
<evidence type="ECO:0000313" key="4">
    <source>
        <dbReference type="Proteomes" id="UP000604825"/>
    </source>
</evidence>
<dbReference type="InterPro" id="IPR036047">
    <property type="entry name" value="F-box-like_dom_sf"/>
</dbReference>
<keyword evidence="4" id="KW-1185">Reference proteome</keyword>
<dbReference type="SUPFAM" id="SSF81383">
    <property type="entry name" value="F-box domain"/>
    <property type="match status" value="1"/>
</dbReference>
<organism evidence="3 4">
    <name type="scientific">Miscanthus lutarioriparius</name>
    <dbReference type="NCBI Taxonomy" id="422564"/>
    <lineage>
        <taxon>Eukaryota</taxon>
        <taxon>Viridiplantae</taxon>
        <taxon>Streptophyta</taxon>
        <taxon>Embryophyta</taxon>
        <taxon>Tracheophyta</taxon>
        <taxon>Spermatophyta</taxon>
        <taxon>Magnoliopsida</taxon>
        <taxon>Liliopsida</taxon>
        <taxon>Poales</taxon>
        <taxon>Poaceae</taxon>
        <taxon>PACMAD clade</taxon>
        <taxon>Panicoideae</taxon>
        <taxon>Andropogonodae</taxon>
        <taxon>Andropogoneae</taxon>
        <taxon>Saccharinae</taxon>
        <taxon>Miscanthus</taxon>
    </lineage>
</organism>
<feature type="domain" description="F-box" evidence="2">
    <location>
        <begin position="16"/>
        <end position="43"/>
    </location>
</feature>
<reference evidence="3" key="1">
    <citation type="submission" date="2020-10" db="EMBL/GenBank/DDBJ databases">
        <authorList>
            <person name="Han B."/>
            <person name="Lu T."/>
            <person name="Zhao Q."/>
            <person name="Huang X."/>
            <person name="Zhao Y."/>
        </authorList>
    </citation>
    <scope>NUCLEOTIDE SEQUENCE</scope>
</reference>
<proteinExistence type="predicted"/>
<comment type="caution">
    <text evidence="3">The sequence shown here is derived from an EMBL/GenBank/DDBJ whole genome shotgun (WGS) entry which is preliminary data.</text>
</comment>
<dbReference type="Pfam" id="PF12937">
    <property type="entry name" value="F-box-like"/>
    <property type="match status" value="1"/>
</dbReference>
<dbReference type="AlphaFoldDB" id="A0A811RYV4"/>
<dbReference type="InterPro" id="IPR001810">
    <property type="entry name" value="F-box_dom"/>
</dbReference>
<name>A0A811RYV4_9POAL</name>